<protein>
    <submittedName>
        <fullName evidence="1">Uncharacterized protein</fullName>
    </submittedName>
</protein>
<gene>
    <name evidence="1" type="ORF">NP493_1420g00008</name>
</gene>
<name>A0AAD9K3Q9_RIDPI</name>
<feature type="non-terminal residue" evidence="1">
    <location>
        <position position="1"/>
    </location>
</feature>
<dbReference type="EMBL" id="JAODUO010001421">
    <property type="protein sequence ID" value="KAK2164322.1"/>
    <property type="molecule type" value="Genomic_DNA"/>
</dbReference>
<accession>A0AAD9K3Q9</accession>
<dbReference type="AlphaFoldDB" id="A0AAD9K3Q9"/>
<reference evidence="1" key="1">
    <citation type="journal article" date="2023" name="Mol. Biol. Evol.">
        <title>Third-Generation Sequencing Reveals the Adaptive Role of the Epigenome in Three Deep-Sea Polychaetes.</title>
        <authorList>
            <person name="Perez M."/>
            <person name="Aroh O."/>
            <person name="Sun Y."/>
            <person name="Lan Y."/>
            <person name="Juniper S.K."/>
            <person name="Young C.R."/>
            <person name="Angers B."/>
            <person name="Qian P.Y."/>
        </authorList>
    </citation>
    <scope>NUCLEOTIDE SEQUENCE</scope>
    <source>
        <strain evidence="1">R07B-5</strain>
    </source>
</reference>
<evidence type="ECO:0000313" key="1">
    <source>
        <dbReference type="EMBL" id="KAK2164322.1"/>
    </source>
</evidence>
<dbReference type="InterPro" id="IPR036770">
    <property type="entry name" value="Ankyrin_rpt-contain_sf"/>
</dbReference>
<keyword evidence="2" id="KW-1185">Reference proteome</keyword>
<comment type="caution">
    <text evidence="1">The sequence shown here is derived from an EMBL/GenBank/DDBJ whole genome shotgun (WGS) entry which is preliminary data.</text>
</comment>
<evidence type="ECO:0000313" key="2">
    <source>
        <dbReference type="Proteomes" id="UP001209878"/>
    </source>
</evidence>
<organism evidence="1 2">
    <name type="scientific">Ridgeia piscesae</name>
    <name type="common">Tubeworm</name>
    <dbReference type="NCBI Taxonomy" id="27915"/>
    <lineage>
        <taxon>Eukaryota</taxon>
        <taxon>Metazoa</taxon>
        <taxon>Spiralia</taxon>
        <taxon>Lophotrochozoa</taxon>
        <taxon>Annelida</taxon>
        <taxon>Polychaeta</taxon>
        <taxon>Sedentaria</taxon>
        <taxon>Canalipalpata</taxon>
        <taxon>Sabellida</taxon>
        <taxon>Siboglinidae</taxon>
        <taxon>Ridgeia</taxon>
    </lineage>
</organism>
<dbReference type="Gene3D" id="1.25.40.20">
    <property type="entry name" value="Ankyrin repeat-containing domain"/>
    <property type="match status" value="1"/>
</dbReference>
<dbReference type="Proteomes" id="UP001209878">
    <property type="component" value="Unassembled WGS sequence"/>
</dbReference>
<sequence>GWHEGVVTLLRRGARQNICDKYSRLPLHCATYKSDTCVLRSLLQNLTMPEVNIQDNETANEEFWE</sequence>
<dbReference type="SUPFAM" id="SSF48403">
    <property type="entry name" value="Ankyrin repeat"/>
    <property type="match status" value="1"/>
</dbReference>
<proteinExistence type="predicted"/>